<organism evidence="2 3">
    <name type="scientific">Stratiformator vulcanicus</name>
    <dbReference type="NCBI Taxonomy" id="2527980"/>
    <lineage>
        <taxon>Bacteria</taxon>
        <taxon>Pseudomonadati</taxon>
        <taxon>Planctomycetota</taxon>
        <taxon>Planctomycetia</taxon>
        <taxon>Planctomycetales</taxon>
        <taxon>Planctomycetaceae</taxon>
        <taxon>Stratiformator</taxon>
    </lineage>
</organism>
<accession>A0A517R3E9</accession>
<evidence type="ECO:0000313" key="2">
    <source>
        <dbReference type="EMBL" id="QDT38412.1"/>
    </source>
</evidence>
<keyword evidence="1" id="KW-0812">Transmembrane</keyword>
<evidence type="ECO:0000313" key="3">
    <source>
        <dbReference type="Proteomes" id="UP000317318"/>
    </source>
</evidence>
<gene>
    <name evidence="2" type="ORF">Pan189_28060</name>
</gene>
<dbReference type="InterPro" id="IPR046487">
    <property type="entry name" value="DUF6580"/>
</dbReference>
<feature type="transmembrane region" description="Helical" evidence="1">
    <location>
        <begin position="170"/>
        <end position="192"/>
    </location>
</feature>
<keyword evidence="3" id="KW-1185">Reference proteome</keyword>
<keyword evidence="1" id="KW-1133">Transmembrane helix</keyword>
<dbReference type="OrthoDB" id="9806699at2"/>
<feature type="transmembrane region" description="Helical" evidence="1">
    <location>
        <begin position="72"/>
        <end position="90"/>
    </location>
</feature>
<dbReference type="RefSeq" id="WP_145364521.1">
    <property type="nucleotide sequence ID" value="NZ_CP036268.1"/>
</dbReference>
<dbReference type="AlphaFoldDB" id="A0A517R3E9"/>
<dbReference type="Proteomes" id="UP000317318">
    <property type="component" value="Chromosome"/>
</dbReference>
<name>A0A517R3E9_9PLAN</name>
<feature type="transmembrane region" description="Helical" evidence="1">
    <location>
        <begin position="47"/>
        <end position="65"/>
    </location>
</feature>
<dbReference type="KEGG" id="svp:Pan189_28060"/>
<keyword evidence="1" id="KW-0472">Membrane</keyword>
<dbReference type="Pfam" id="PF20221">
    <property type="entry name" value="DUF6580"/>
    <property type="match status" value="1"/>
</dbReference>
<sequence length="210" mass="23143">MNFDQPSQTVRWPVVAAIAAMAVLLRILPYLLGKFGGLSIDPETTTYPWNFSPILPLALFGGAMLSHRGLGIGLTFALWFVGDCLIALIYGPEMGFYSSQIFVYASMLLVVMLGWTLKPGQCTWVGVFGRGLAGAVAFFMLTNFATWVLAEWSTYPMTLAGLVKCYVAAIPFFRNSLVAMAVYLPVLFWFAVAPEQRPNFALPSLRRVHA</sequence>
<dbReference type="EMBL" id="CP036268">
    <property type="protein sequence ID" value="QDT38412.1"/>
    <property type="molecule type" value="Genomic_DNA"/>
</dbReference>
<feature type="transmembrane region" description="Helical" evidence="1">
    <location>
        <begin position="12"/>
        <end position="32"/>
    </location>
</feature>
<evidence type="ECO:0000256" key="1">
    <source>
        <dbReference type="SAM" id="Phobius"/>
    </source>
</evidence>
<feature type="transmembrane region" description="Helical" evidence="1">
    <location>
        <begin position="127"/>
        <end position="150"/>
    </location>
</feature>
<feature type="transmembrane region" description="Helical" evidence="1">
    <location>
        <begin position="96"/>
        <end position="115"/>
    </location>
</feature>
<reference evidence="2 3" key="1">
    <citation type="submission" date="2019-02" db="EMBL/GenBank/DDBJ databases">
        <title>Deep-cultivation of Planctomycetes and their phenomic and genomic characterization uncovers novel biology.</title>
        <authorList>
            <person name="Wiegand S."/>
            <person name="Jogler M."/>
            <person name="Boedeker C."/>
            <person name="Pinto D."/>
            <person name="Vollmers J."/>
            <person name="Rivas-Marin E."/>
            <person name="Kohn T."/>
            <person name="Peeters S.H."/>
            <person name="Heuer A."/>
            <person name="Rast P."/>
            <person name="Oberbeckmann S."/>
            <person name="Bunk B."/>
            <person name="Jeske O."/>
            <person name="Meyerdierks A."/>
            <person name="Storesund J.E."/>
            <person name="Kallscheuer N."/>
            <person name="Luecker S."/>
            <person name="Lage O.M."/>
            <person name="Pohl T."/>
            <person name="Merkel B.J."/>
            <person name="Hornburger P."/>
            <person name="Mueller R.-W."/>
            <person name="Bruemmer F."/>
            <person name="Labrenz M."/>
            <person name="Spormann A.M."/>
            <person name="Op den Camp H."/>
            <person name="Overmann J."/>
            <person name="Amann R."/>
            <person name="Jetten M.S.M."/>
            <person name="Mascher T."/>
            <person name="Medema M.H."/>
            <person name="Devos D.P."/>
            <person name="Kaster A.-K."/>
            <person name="Ovreas L."/>
            <person name="Rohde M."/>
            <person name="Galperin M.Y."/>
            <person name="Jogler C."/>
        </authorList>
    </citation>
    <scope>NUCLEOTIDE SEQUENCE [LARGE SCALE GENOMIC DNA]</scope>
    <source>
        <strain evidence="2 3">Pan189</strain>
    </source>
</reference>
<proteinExistence type="predicted"/>
<protein>
    <submittedName>
        <fullName evidence="2">Uncharacterized protein</fullName>
    </submittedName>
</protein>